<keyword evidence="3" id="KW-1185">Reference proteome</keyword>
<reference evidence="2 3" key="1">
    <citation type="submission" date="2024-04" db="EMBL/GenBank/DDBJ databases">
        <title>Phyllosticta paracitricarpa is synonymous to the EU quarantine fungus P. citricarpa based on phylogenomic analyses.</title>
        <authorList>
            <consortium name="Lawrence Berkeley National Laboratory"/>
            <person name="Van ingen-buijs V.A."/>
            <person name="Van westerhoven A.C."/>
            <person name="Haridas S."/>
            <person name="Skiadas P."/>
            <person name="Martin F."/>
            <person name="Groenewald J.Z."/>
            <person name="Crous P.W."/>
            <person name="Seidl M.F."/>
        </authorList>
    </citation>
    <scope>NUCLEOTIDE SEQUENCE [LARGE SCALE GENOMIC DNA]</scope>
    <source>
        <strain evidence="2 3">CPC 17464</strain>
    </source>
</reference>
<evidence type="ECO:0000313" key="3">
    <source>
        <dbReference type="Proteomes" id="UP001360953"/>
    </source>
</evidence>
<evidence type="ECO:0000256" key="1">
    <source>
        <dbReference type="SAM" id="MobiDB-lite"/>
    </source>
</evidence>
<feature type="compositionally biased region" description="Acidic residues" evidence="1">
    <location>
        <begin position="139"/>
        <end position="193"/>
    </location>
</feature>
<gene>
    <name evidence="2" type="ORF">J3D65DRAFT_638749</name>
</gene>
<feature type="region of interest" description="Disordered" evidence="1">
    <location>
        <begin position="139"/>
        <end position="197"/>
    </location>
</feature>
<sequence length="386" mass="44458">MSDSEFDERAICEIVESNRSPEPKDEESYMPFTTGAFIASPQYVPREIRRDLFKESPVRIVNESMPTDSPLHKNGNTAGVGYYLLRVFAPDLWKRHPCSPSCEPVISLPDGVANDAQLNTLLWWMREWMEDGLDWMEDGLDWMEDGPDVSNDEEMDTDDEGMDTDEEKMDTDDENNDENDDADDATEQSDWQDDGMSSTNFYLYPPLPPLFTHPLDPPRTAKWIDWNPCPRLLSQPPVSESITVTLLPLLGATVALGINSARNEIVDIIRDLVRERPLRAEELEALTRCLEPKNRLLHRIFSCIGERFSRRRVLGGDERAFLLEHCELLEIVLHVAEFERIVNEKSYLSKLIHGEDLDTIVREARDEKILGWLQGLPEELEEHEEW</sequence>
<proteinExistence type="predicted"/>
<name>A0ABR1LBE7_9PEZI</name>
<comment type="caution">
    <text evidence="2">The sequence shown here is derived from an EMBL/GenBank/DDBJ whole genome shotgun (WGS) entry which is preliminary data.</text>
</comment>
<evidence type="ECO:0000313" key="2">
    <source>
        <dbReference type="EMBL" id="KAK7531766.1"/>
    </source>
</evidence>
<organism evidence="2 3">
    <name type="scientific">Phyllosticta citribraziliensis</name>
    <dbReference type="NCBI Taxonomy" id="989973"/>
    <lineage>
        <taxon>Eukaryota</taxon>
        <taxon>Fungi</taxon>
        <taxon>Dikarya</taxon>
        <taxon>Ascomycota</taxon>
        <taxon>Pezizomycotina</taxon>
        <taxon>Dothideomycetes</taxon>
        <taxon>Dothideomycetes incertae sedis</taxon>
        <taxon>Botryosphaeriales</taxon>
        <taxon>Phyllostictaceae</taxon>
        <taxon>Phyllosticta</taxon>
    </lineage>
</organism>
<dbReference type="RefSeq" id="XP_066651590.1">
    <property type="nucleotide sequence ID" value="XM_066801646.1"/>
</dbReference>
<dbReference type="GeneID" id="92034552"/>
<accession>A0ABR1LBE7</accession>
<dbReference type="EMBL" id="JBBPEH010000012">
    <property type="protein sequence ID" value="KAK7531766.1"/>
    <property type="molecule type" value="Genomic_DNA"/>
</dbReference>
<protein>
    <submittedName>
        <fullName evidence="2">Uncharacterized protein</fullName>
    </submittedName>
</protein>
<dbReference type="Proteomes" id="UP001360953">
    <property type="component" value="Unassembled WGS sequence"/>
</dbReference>